<feature type="transmembrane region" description="Helical" evidence="2">
    <location>
        <begin position="38"/>
        <end position="59"/>
    </location>
</feature>
<feature type="compositionally biased region" description="Basic and acidic residues" evidence="1">
    <location>
        <begin position="582"/>
        <end position="598"/>
    </location>
</feature>
<dbReference type="RefSeq" id="WP_024732120.1">
    <property type="nucleotide sequence ID" value="NZ_CALBAT010000020.1"/>
</dbReference>
<feature type="region of interest" description="Disordered" evidence="1">
    <location>
        <begin position="555"/>
        <end position="602"/>
    </location>
</feature>
<feature type="transmembrane region" description="Helical" evidence="2">
    <location>
        <begin position="14"/>
        <end position="32"/>
    </location>
</feature>
<evidence type="ECO:0000256" key="2">
    <source>
        <dbReference type="SAM" id="Phobius"/>
    </source>
</evidence>
<dbReference type="SUPFAM" id="SSF54001">
    <property type="entry name" value="Cysteine proteinases"/>
    <property type="match status" value="1"/>
</dbReference>
<comment type="caution">
    <text evidence="4">The sequence shown here is derived from an EMBL/GenBank/DDBJ whole genome shotgun (WGS) entry which is preliminary data.</text>
</comment>
<dbReference type="InterPro" id="IPR038765">
    <property type="entry name" value="Papain-like_cys_pep_sf"/>
</dbReference>
<dbReference type="PANTHER" id="PTHR42736:SF1">
    <property type="entry name" value="PROTEIN-GLUTAMINE GAMMA-GLUTAMYLTRANSFERASE"/>
    <property type="match status" value="1"/>
</dbReference>
<evidence type="ECO:0000313" key="4">
    <source>
        <dbReference type="EMBL" id="RGE87034.1"/>
    </source>
</evidence>
<keyword evidence="2" id="KW-0472">Membrane</keyword>
<dbReference type="Pfam" id="PF01841">
    <property type="entry name" value="Transglut_core"/>
    <property type="match status" value="1"/>
</dbReference>
<dbReference type="Proteomes" id="UP000261080">
    <property type="component" value="Unassembled WGS sequence"/>
</dbReference>
<keyword evidence="2" id="KW-0812">Transmembrane</keyword>
<dbReference type="PANTHER" id="PTHR42736">
    <property type="entry name" value="PROTEIN-GLUTAMINE GAMMA-GLUTAMYLTRANSFERASE"/>
    <property type="match status" value="1"/>
</dbReference>
<feature type="transmembrane region" description="Helical" evidence="2">
    <location>
        <begin position="120"/>
        <end position="140"/>
    </location>
</feature>
<feature type="transmembrane region" description="Helical" evidence="2">
    <location>
        <begin position="66"/>
        <end position="82"/>
    </location>
</feature>
<evidence type="ECO:0000256" key="1">
    <source>
        <dbReference type="SAM" id="MobiDB-lite"/>
    </source>
</evidence>
<feature type="compositionally biased region" description="Polar residues" evidence="1">
    <location>
        <begin position="561"/>
        <end position="578"/>
    </location>
</feature>
<gene>
    <name evidence="4" type="ORF">DW016_08835</name>
</gene>
<dbReference type="Gene3D" id="3.10.620.30">
    <property type="match status" value="1"/>
</dbReference>
<proteinExistence type="predicted"/>
<organism evidence="4 5">
    <name type="scientific">Sellimonas intestinalis</name>
    <dbReference type="NCBI Taxonomy" id="1653434"/>
    <lineage>
        <taxon>Bacteria</taxon>
        <taxon>Bacillati</taxon>
        <taxon>Bacillota</taxon>
        <taxon>Clostridia</taxon>
        <taxon>Lachnospirales</taxon>
        <taxon>Lachnospiraceae</taxon>
        <taxon>Sellimonas</taxon>
    </lineage>
</organism>
<protein>
    <submittedName>
        <fullName evidence="4">Transglutaminase domain-containing protein</fullName>
    </submittedName>
</protein>
<reference evidence="4 5" key="1">
    <citation type="submission" date="2018-08" db="EMBL/GenBank/DDBJ databases">
        <title>A genome reference for cultivated species of the human gut microbiota.</title>
        <authorList>
            <person name="Zou Y."/>
            <person name="Xue W."/>
            <person name="Luo G."/>
        </authorList>
    </citation>
    <scope>NUCLEOTIDE SEQUENCE [LARGE SCALE GENOMIC DNA]</scope>
    <source>
        <strain evidence="4 5">AF37-2AT</strain>
    </source>
</reference>
<evidence type="ECO:0000313" key="5">
    <source>
        <dbReference type="Proteomes" id="UP000261080"/>
    </source>
</evidence>
<dbReference type="InterPro" id="IPR052901">
    <property type="entry name" value="Bact_TGase-like"/>
</dbReference>
<feature type="domain" description="Transglutaminase-like" evidence="3">
    <location>
        <begin position="458"/>
        <end position="534"/>
    </location>
</feature>
<accession>A0A3E3K1L2</accession>
<dbReference type="OrthoDB" id="9804872at2"/>
<dbReference type="EMBL" id="QVLX01000004">
    <property type="protein sequence ID" value="RGE87034.1"/>
    <property type="molecule type" value="Genomic_DNA"/>
</dbReference>
<sequence length="742" mass="83022">MDTKTMGKNRGERFWLLLSASLAGSGLIFAFVPVFGDVFLMPVLAAGIVSFGVFWLPYVWLENDSVVGRLVGIFPVICFFLVKSEAAGDGKEMLERSVWAVLAYMKGEESRIQISLEGEALTWGLLGICGIFLTVCMLAGSVRKLRIITMILYAAAFSFPFLHGLTIQMKGAAFFGCAVLCLLLASPDSAGRPLMLAAASALLIGAVIPKGEMESFFSNPIVWQGRIADFFTRTAIGGVTDGRMGTVDEMKESGEVQLEVTLSGRPESTVYFQGYIGTDYRKNSWVKSGDTGSLSEREIKTVREREYETAYANRDRLDFLPVKAEITRRGASRKYGYFPYKHDQTEQMYGDTFSKGQGRTYTVEAILAGDVGAMEKNISGIAYEPSDAAQEYEEFVYDRYLEVPEELRAKWESTATALSGRTVRGTVQAMASYLDVRASYTKSPGRTPAGEDFIMYFLDESREGYCVHFASAGVMFLRMNGIPARFVSGYVARPSDFHETEDGTYKAEITDHAAHAWAEIYLPGFGWFPAEMTPGYYENQLEGLEKIILDKDPEGEDVQVQDPQTDSSPEPDRQQNIPEVSDEPKQPENDARSGKEGVRGSSGKEGAIPVFLWVVPVSAFVMASGLFFAYGRQWKKIRTSRTKEEKYLRMYRILYGMLEFDGNKALPEEQEAFCTVLETKYQIERSQTEPVIRQVLKTAFGKGRTEKTAYRELKILCRQVRVKILEKKGLFQKFLFLFGKGF</sequence>
<keyword evidence="2" id="KW-1133">Transmembrane helix</keyword>
<feature type="transmembrane region" description="Helical" evidence="2">
    <location>
        <begin position="610"/>
        <end position="631"/>
    </location>
</feature>
<dbReference type="AlphaFoldDB" id="A0A3E3K1L2"/>
<keyword evidence="5" id="KW-1185">Reference proteome</keyword>
<feature type="transmembrane region" description="Helical" evidence="2">
    <location>
        <begin position="147"/>
        <end position="165"/>
    </location>
</feature>
<name>A0A3E3K1L2_9FIRM</name>
<evidence type="ECO:0000259" key="3">
    <source>
        <dbReference type="SMART" id="SM00460"/>
    </source>
</evidence>
<dbReference type="InterPro" id="IPR002931">
    <property type="entry name" value="Transglutaminase-like"/>
</dbReference>
<dbReference type="SMART" id="SM00460">
    <property type="entry name" value="TGc"/>
    <property type="match status" value="1"/>
</dbReference>